<dbReference type="Gene3D" id="1.10.10.10">
    <property type="entry name" value="Winged helix-like DNA-binding domain superfamily/Winged helix DNA-binding domain"/>
    <property type="match status" value="1"/>
</dbReference>
<dbReference type="NCBIfam" id="NF008007">
    <property type="entry name" value="PRK10736.1"/>
    <property type="match status" value="1"/>
</dbReference>
<evidence type="ECO:0000259" key="2">
    <source>
        <dbReference type="Pfam" id="PF02481"/>
    </source>
</evidence>
<dbReference type="PANTHER" id="PTHR43022">
    <property type="entry name" value="PROTEIN SMF"/>
    <property type="match status" value="1"/>
</dbReference>
<reference evidence="5 6" key="1">
    <citation type="submission" date="2018-02" db="EMBL/GenBank/DDBJ databases">
        <authorList>
            <person name="Machado R.A."/>
        </authorList>
    </citation>
    <scope>NUCLEOTIDE SEQUENCE [LARGE SCALE GENOMIC DNA]</scope>
    <source>
        <strain evidence="5 6">T327</strain>
    </source>
</reference>
<evidence type="ECO:0000256" key="1">
    <source>
        <dbReference type="ARBA" id="ARBA00006525"/>
    </source>
</evidence>
<dbReference type="InterPro" id="IPR003488">
    <property type="entry name" value="DprA"/>
</dbReference>
<comment type="similarity">
    <text evidence="1">Belongs to the DprA/Smf family.</text>
</comment>
<proteinExistence type="inferred from homology"/>
<dbReference type="InterPro" id="IPR036388">
    <property type="entry name" value="WH-like_DNA-bd_sf"/>
</dbReference>
<dbReference type="InterPro" id="IPR057666">
    <property type="entry name" value="DrpA_SLOG"/>
</dbReference>
<comment type="caution">
    <text evidence="5">The sequence shown here is derived from an EMBL/GenBank/DDBJ whole genome shotgun (WGS) entry which is preliminary data.</text>
</comment>
<dbReference type="PANTHER" id="PTHR43022:SF1">
    <property type="entry name" value="PROTEIN SMF"/>
    <property type="match status" value="1"/>
</dbReference>
<dbReference type="RefSeq" id="WP_133813950.1">
    <property type="nucleotide sequence ID" value="NZ_CAWPIF010000060.1"/>
</dbReference>
<accession>A0ABX0GM61</accession>
<dbReference type="Pfam" id="PF17782">
    <property type="entry name" value="WHD_DprA"/>
    <property type="match status" value="1"/>
</dbReference>
<dbReference type="EMBL" id="PUJU01000060">
    <property type="protein sequence ID" value="NHB89926.1"/>
    <property type="molecule type" value="Genomic_DNA"/>
</dbReference>
<keyword evidence="6" id="KW-1185">Reference proteome</keyword>
<feature type="domain" description="Smf/DprA SAM" evidence="4">
    <location>
        <begin position="1"/>
        <end position="65"/>
    </location>
</feature>
<dbReference type="Pfam" id="PF02481">
    <property type="entry name" value="DNA_processg_A"/>
    <property type="match status" value="1"/>
</dbReference>
<protein>
    <submittedName>
        <fullName evidence="5">DNA-protecting protein DprA</fullName>
    </submittedName>
</protein>
<evidence type="ECO:0000313" key="6">
    <source>
        <dbReference type="Proteomes" id="UP000697802"/>
    </source>
</evidence>
<evidence type="ECO:0000259" key="4">
    <source>
        <dbReference type="Pfam" id="PF25317"/>
    </source>
</evidence>
<evidence type="ECO:0000313" key="5">
    <source>
        <dbReference type="EMBL" id="NHB89926.1"/>
    </source>
</evidence>
<dbReference type="Proteomes" id="UP000697802">
    <property type="component" value="Unassembled WGS sequence"/>
</dbReference>
<feature type="domain" description="DprA winged helix" evidence="3">
    <location>
        <begin position="316"/>
        <end position="362"/>
    </location>
</feature>
<dbReference type="NCBIfam" id="TIGR00732">
    <property type="entry name" value="dprA"/>
    <property type="match status" value="1"/>
</dbReference>
<sequence length="367" mass="39965">MEAMEVWLRMKMISHLATEKAANITEKLLHAGNRYLIVLKDSGLTSAQCLQFTKANKTLLASCLKWLEQPEHHLLTYSHPLYPPLLKQIHTPPLALFVSGKLDLLLKKQVAMVGSRAASYYGEKWGKIFAGELVGHGLVITSGLAIGIDGICHRSALDSGGQTIAVLGSGLDQIYPYRHGLLAKQIEGGGALVSEFFPDTPPRAKNFPKRNRIISGLSSAVIVVEASQNSGSLITARCALEQGRDVFALPGFLGSSVSEGNHWLIKQGAYLATNAMDIVEHVHSSLQWLHMDMESAKEEVKLQVKLQFEQTELPFADVLVNVGDEITPVDVIAQRSALPIAEVMTKLLELELLGKVAVVSGGYVRES</sequence>
<evidence type="ECO:0000259" key="3">
    <source>
        <dbReference type="Pfam" id="PF17782"/>
    </source>
</evidence>
<organism evidence="5 6">
    <name type="scientific">Photorhabdus tasmaniensis</name>
    <dbReference type="NCBI Taxonomy" id="1004159"/>
    <lineage>
        <taxon>Bacteria</taxon>
        <taxon>Pseudomonadati</taxon>
        <taxon>Pseudomonadota</taxon>
        <taxon>Gammaproteobacteria</taxon>
        <taxon>Enterobacterales</taxon>
        <taxon>Morganellaceae</taxon>
        <taxon>Photorhabdus</taxon>
    </lineage>
</organism>
<dbReference type="InterPro" id="IPR041614">
    <property type="entry name" value="DprA_WH"/>
</dbReference>
<dbReference type="Gene3D" id="3.40.50.450">
    <property type="match status" value="1"/>
</dbReference>
<dbReference type="Pfam" id="PF25317">
    <property type="entry name" value="SAM_SMF"/>
    <property type="match status" value="1"/>
</dbReference>
<gene>
    <name evidence="5" type="ORF">C5471_20340</name>
</gene>
<feature type="domain" description="Smf/DprA SLOG" evidence="2">
    <location>
        <begin position="74"/>
        <end position="282"/>
    </location>
</feature>
<name>A0ABX0GM61_9GAMM</name>
<dbReference type="InterPro" id="IPR057338">
    <property type="entry name" value="DprA_SAM"/>
</dbReference>
<dbReference type="SUPFAM" id="SSF102405">
    <property type="entry name" value="MCP/YpsA-like"/>
    <property type="match status" value="1"/>
</dbReference>